<dbReference type="Proteomes" id="UP000315112">
    <property type="component" value="Unassembled WGS sequence"/>
</dbReference>
<name>A0A562PP93_9BURK</name>
<feature type="region of interest" description="Disordered" evidence="1">
    <location>
        <begin position="81"/>
        <end position="103"/>
    </location>
</feature>
<dbReference type="InterPro" id="IPR058548">
    <property type="entry name" value="MlaB-like_STAS"/>
</dbReference>
<dbReference type="InterPro" id="IPR036513">
    <property type="entry name" value="STAS_dom_sf"/>
</dbReference>
<comment type="caution">
    <text evidence="3">The sequence shown here is derived from an EMBL/GenBank/DDBJ whole genome shotgun (WGS) entry which is preliminary data.</text>
</comment>
<dbReference type="Gene3D" id="3.30.750.24">
    <property type="entry name" value="STAS domain"/>
    <property type="match status" value="2"/>
</dbReference>
<evidence type="ECO:0000313" key="3">
    <source>
        <dbReference type="EMBL" id="TWI46153.1"/>
    </source>
</evidence>
<dbReference type="Pfam" id="PF13466">
    <property type="entry name" value="STAS_2"/>
    <property type="match status" value="1"/>
</dbReference>
<dbReference type="AlphaFoldDB" id="A0A562PP93"/>
<evidence type="ECO:0000313" key="4">
    <source>
        <dbReference type="Proteomes" id="UP000315112"/>
    </source>
</evidence>
<feature type="domain" description="MlaB-like STAS" evidence="2">
    <location>
        <begin position="383"/>
        <end position="438"/>
    </location>
</feature>
<gene>
    <name evidence="3" type="ORF">IP92_03587</name>
</gene>
<dbReference type="EMBL" id="VLKW01000006">
    <property type="protein sequence ID" value="TWI46153.1"/>
    <property type="molecule type" value="Genomic_DNA"/>
</dbReference>
<sequence>MPSSPLPLGYTNAMGLFSLFRKGKLDDIVDEDEAYARLAADSELLRQPDQSQLDLQRDIARATVLKIDAIEAAMAADIFADPEPAFRRPPRPRPAHPAPDDGATLPLLDEAVTELQGDDETPAEAAAAERAPAVEEAAILYADGRVDDACALLAGAIASQPRGDRTIWWMLFDLYQLTNRAEAFDSLSIDYASTFETSPPSWNGALAEEAGAYTGVTPTATLAGVLDASAAPQIARFGDIAQGAAVLRLDFSRVTAVEPEGCALLVDALRIVQRGRELMLVGAGELLAQVKGIVDVGRRDEGEAPWLLLLELLRLLNREKEFEEASMDYCVTFEVSPPPFTPPGKVASTPRQLAAPAADRYLLPRQMTGDAGDVLAGIRAYADASPALVLDCSRLARMDYGAAGQLLALLTELAADGRRIEFRELNHLTAALLRLLDFGAVARLFPHRY</sequence>
<evidence type="ECO:0000259" key="2">
    <source>
        <dbReference type="Pfam" id="PF13466"/>
    </source>
</evidence>
<accession>A0A562PP93</accession>
<proteinExistence type="predicted"/>
<protein>
    <submittedName>
        <fullName evidence="3">ABC-type transporter Mla MlaB component</fullName>
    </submittedName>
</protein>
<dbReference type="SUPFAM" id="SSF52091">
    <property type="entry name" value="SpoIIaa-like"/>
    <property type="match status" value="2"/>
</dbReference>
<organism evidence="3 4">
    <name type="scientific">Pseudoduganella flava</name>
    <dbReference type="NCBI Taxonomy" id="871742"/>
    <lineage>
        <taxon>Bacteria</taxon>
        <taxon>Pseudomonadati</taxon>
        <taxon>Pseudomonadota</taxon>
        <taxon>Betaproteobacteria</taxon>
        <taxon>Burkholderiales</taxon>
        <taxon>Oxalobacteraceae</taxon>
        <taxon>Telluria group</taxon>
        <taxon>Pseudoduganella</taxon>
    </lineage>
</organism>
<reference evidence="3 4" key="1">
    <citation type="journal article" date="2015" name="Stand. Genomic Sci.">
        <title>Genomic Encyclopedia of Bacterial and Archaeal Type Strains, Phase III: the genomes of soil and plant-associated and newly described type strains.</title>
        <authorList>
            <person name="Whitman W.B."/>
            <person name="Woyke T."/>
            <person name="Klenk H.P."/>
            <person name="Zhou Y."/>
            <person name="Lilburn T.G."/>
            <person name="Beck B.J."/>
            <person name="De Vos P."/>
            <person name="Vandamme P."/>
            <person name="Eisen J.A."/>
            <person name="Garrity G."/>
            <person name="Hugenholtz P."/>
            <person name="Kyrpides N.C."/>
        </authorList>
    </citation>
    <scope>NUCLEOTIDE SEQUENCE [LARGE SCALE GENOMIC DNA]</scope>
    <source>
        <strain evidence="3 4">CGMCC 1.10685</strain>
    </source>
</reference>
<evidence type="ECO:0000256" key="1">
    <source>
        <dbReference type="SAM" id="MobiDB-lite"/>
    </source>
</evidence>